<proteinExistence type="predicted"/>
<evidence type="ECO:0000313" key="1">
    <source>
        <dbReference type="EMBL" id="QSF43562.1"/>
    </source>
</evidence>
<dbReference type="Proteomes" id="UP000663452">
    <property type="component" value="Chromosome"/>
</dbReference>
<name>A0ABX7LC42_9BACL</name>
<reference evidence="1 2" key="1">
    <citation type="submission" date="2021-02" db="EMBL/GenBank/DDBJ databases">
        <title>Paenibacillus tianjinensis sp. nov.</title>
        <authorList>
            <person name="Liu H."/>
        </authorList>
    </citation>
    <scope>NUCLEOTIDE SEQUENCE [LARGE SCALE GENOMIC DNA]</scope>
    <source>
        <strain evidence="1 2">TB2019</strain>
    </source>
</reference>
<keyword evidence="2" id="KW-1185">Reference proteome</keyword>
<organism evidence="1 2">
    <name type="scientific">Paenibacillus tianjinensis</name>
    <dbReference type="NCBI Taxonomy" id="2810347"/>
    <lineage>
        <taxon>Bacteria</taxon>
        <taxon>Bacillati</taxon>
        <taxon>Bacillota</taxon>
        <taxon>Bacilli</taxon>
        <taxon>Bacillales</taxon>
        <taxon>Paenibacillaceae</taxon>
        <taxon>Paenibacillus</taxon>
    </lineage>
</organism>
<accession>A0ABX7LC42</accession>
<gene>
    <name evidence="1" type="ORF">JRJ22_20080</name>
</gene>
<protein>
    <recommendedName>
        <fullName evidence="3">F5/8 type C domain-containing protein</fullName>
    </recommendedName>
</protein>
<evidence type="ECO:0000313" key="2">
    <source>
        <dbReference type="Proteomes" id="UP000663452"/>
    </source>
</evidence>
<sequence length="190" mass="21084">MATQEIGIPLDLSKGTYNNTIFSNGKLQLIELTKSDDGTSIYSPEGYWISETIRIADKIAQFKYVAKSITGTGLYKIYTQSSNDGFSWSEWNETLTDGSINTQVGYYARVKIFLFATSTVVPFTVDSFDTPGKYNNQFVNSTSGVLELKKSYATPYAIDATWAGSGKIMSALVPKTTYKKVDKLIYTEKS</sequence>
<evidence type="ECO:0008006" key="3">
    <source>
        <dbReference type="Google" id="ProtNLM"/>
    </source>
</evidence>
<dbReference type="RefSeq" id="WP_206101195.1">
    <property type="nucleotide sequence ID" value="NZ_CP070969.1"/>
</dbReference>
<dbReference type="EMBL" id="CP070969">
    <property type="protein sequence ID" value="QSF43562.1"/>
    <property type="molecule type" value="Genomic_DNA"/>
</dbReference>